<gene>
    <name evidence="2" type="primary">Po21_2</name>
    <name evidence="2" type="ORF">MESCAY_R15078</name>
</gene>
<dbReference type="PROSITE" id="PS50878">
    <property type="entry name" value="RT_POL"/>
    <property type="match status" value="1"/>
</dbReference>
<dbReference type="Proteomes" id="UP000574277">
    <property type="component" value="Unassembled WGS sequence"/>
</dbReference>
<dbReference type="AlphaFoldDB" id="A0A7L0Q106"/>
<organism evidence="2 3">
    <name type="scientific">Mesembrinibis cayennensis</name>
    <dbReference type="NCBI Taxonomy" id="1118748"/>
    <lineage>
        <taxon>Eukaryota</taxon>
        <taxon>Metazoa</taxon>
        <taxon>Chordata</taxon>
        <taxon>Craniata</taxon>
        <taxon>Vertebrata</taxon>
        <taxon>Euteleostomi</taxon>
        <taxon>Archelosauria</taxon>
        <taxon>Archosauria</taxon>
        <taxon>Dinosauria</taxon>
        <taxon>Saurischia</taxon>
        <taxon>Theropoda</taxon>
        <taxon>Coelurosauria</taxon>
        <taxon>Aves</taxon>
        <taxon>Neognathae</taxon>
        <taxon>Neoaves</taxon>
        <taxon>Aequornithes</taxon>
        <taxon>Pelecaniformes</taxon>
        <taxon>Threskiornithidae</taxon>
        <taxon>Mesembrinibis</taxon>
    </lineage>
</organism>
<dbReference type="EMBL" id="VXAT01019719">
    <property type="protein sequence ID" value="NXL11032.1"/>
    <property type="molecule type" value="Genomic_DNA"/>
</dbReference>
<accession>A0A7L0Q106</accession>
<evidence type="ECO:0000313" key="2">
    <source>
        <dbReference type="EMBL" id="NXL11032.1"/>
    </source>
</evidence>
<feature type="domain" description="Reverse transcriptase" evidence="1">
    <location>
        <begin position="1"/>
        <end position="132"/>
    </location>
</feature>
<dbReference type="Pfam" id="PF00078">
    <property type="entry name" value="RVT_1"/>
    <property type="match status" value="1"/>
</dbReference>
<feature type="non-terminal residue" evidence="2">
    <location>
        <position position="1"/>
    </location>
</feature>
<evidence type="ECO:0000313" key="3">
    <source>
        <dbReference type="Proteomes" id="UP000574277"/>
    </source>
</evidence>
<dbReference type="InterPro" id="IPR000477">
    <property type="entry name" value="RT_dom"/>
</dbReference>
<dbReference type="PANTHER" id="PTHR47027">
    <property type="entry name" value="REVERSE TRANSCRIPTASE DOMAIN-CONTAINING PROTEIN"/>
    <property type="match status" value="1"/>
</dbReference>
<reference evidence="2 3" key="1">
    <citation type="submission" date="2019-09" db="EMBL/GenBank/DDBJ databases">
        <title>Bird 10,000 Genomes (B10K) Project - Family phase.</title>
        <authorList>
            <person name="Zhang G."/>
        </authorList>
    </citation>
    <scope>NUCLEOTIDE SEQUENCE [LARGE SCALE GENOMIC DNA]</scope>
    <source>
        <strain evidence="2">B10K-DU-001-44</strain>
        <tissue evidence="2">Muscle</tissue>
    </source>
</reference>
<comment type="caution">
    <text evidence="2">The sequence shown here is derived from an EMBL/GenBank/DDBJ whole genome shotgun (WGS) entry which is preliminary data.</text>
</comment>
<keyword evidence="3" id="KW-1185">Reference proteome</keyword>
<evidence type="ECO:0000259" key="1">
    <source>
        <dbReference type="PROSITE" id="PS50878"/>
    </source>
</evidence>
<feature type="non-terminal residue" evidence="2">
    <location>
        <position position="132"/>
    </location>
</feature>
<proteinExistence type="predicted"/>
<dbReference type="PANTHER" id="PTHR47027:SF20">
    <property type="entry name" value="REVERSE TRANSCRIPTASE-LIKE PROTEIN WITH RNA-DIRECTED DNA POLYMERASE DOMAIN"/>
    <property type="match status" value="1"/>
</dbReference>
<name>A0A7L0Q106_9AVES</name>
<sequence>KAFDTVSRSHVISALKQKGMDNHVTALITNLYRDISARIDLKNEQLDPIGIWVGVKQGDPTSPVLFNLAVAPLLRKAEEEGDGFQHRSKNVTTMAFAGDLVLLRGSWEGTQKNIDILEVFCELTGLKTQGEK</sequence>
<protein>
    <submittedName>
        <fullName evidence="2">PO21 protein</fullName>
    </submittedName>
</protein>